<sequence length="292" mass="33390">MTPRKIKLTNKREQWAKSRDATIKGDPLKPNERTMQREVDKVESMVDKMNRDVSREVNKLFTSDLAKESVAMDASLSSQASILMNALSKKWEKRFNEFAKEFSKEMVGRQLKDTSRDLHNSLEKLSGGLSIDTSTMSQRTKDIARASIDQSTSLIKSIQSDYIDEVREGLMRNIVDSSQNFTSLKESVNSLLSDRYRVQKNKAKNTTLDQIRKTYQGISDQRMRDAGMTKYEWVHTGGSKQPRNYHRDFLNGKVFDLNDPPVIDLRTKEKGHPGDAINCKCIKRPVISFGDS</sequence>
<evidence type="ECO:0008006" key="4">
    <source>
        <dbReference type="Google" id="ProtNLM"/>
    </source>
</evidence>
<proteinExistence type="predicted"/>
<protein>
    <recommendedName>
        <fullName evidence="4">Phage head morphogenesis domain-containing protein</fullName>
    </recommendedName>
</protein>
<evidence type="ECO:0000256" key="1">
    <source>
        <dbReference type="SAM" id="MobiDB-lite"/>
    </source>
</evidence>
<feature type="region of interest" description="Disordered" evidence="1">
    <location>
        <begin position="1"/>
        <end position="32"/>
    </location>
</feature>
<dbReference type="EMBL" id="MW009675">
    <property type="protein sequence ID" value="QWX10262.1"/>
    <property type="molecule type" value="Genomic_DNA"/>
</dbReference>
<accession>A0A8F2XX54</accession>
<dbReference type="Proteomes" id="UP000683424">
    <property type="component" value="Segment"/>
</dbReference>
<organism evidence="2 3">
    <name type="scientific">Vibrio phage vB_VpP_BT-1011</name>
    <dbReference type="NCBI Taxonomy" id="2799672"/>
    <lineage>
        <taxon>Viruses</taxon>
        <taxon>Duplodnaviria</taxon>
        <taxon>Heunggongvirae</taxon>
        <taxon>Uroviricota</taxon>
        <taxon>Caudoviricetes</taxon>
        <taxon>Tieomvirus</taxon>
        <taxon>Tieomvirus BT1011</taxon>
    </lineage>
</organism>
<gene>
    <name evidence="2" type="ORF">vBVpPBT1011_0063</name>
</gene>
<evidence type="ECO:0000313" key="2">
    <source>
        <dbReference type="EMBL" id="QWX10262.1"/>
    </source>
</evidence>
<evidence type="ECO:0000313" key="3">
    <source>
        <dbReference type="Proteomes" id="UP000683424"/>
    </source>
</evidence>
<name>A0A8F2XX54_9CAUD</name>
<feature type="compositionally biased region" description="Basic and acidic residues" evidence="1">
    <location>
        <begin position="10"/>
        <end position="32"/>
    </location>
</feature>
<reference evidence="2" key="1">
    <citation type="submission" date="2020-09" db="EMBL/GenBank/DDBJ databases">
        <authorList>
            <person name="Gao C."/>
            <person name="Qiu Z."/>
        </authorList>
    </citation>
    <scope>NUCLEOTIDE SEQUENCE</scope>
</reference>
<keyword evidence="3" id="KW-1185">Reference proteome</keyword>